<dbReference type="GO" id="GO:0000978">
    <property type="term" value="F:RNA polymerase II cis-regulatory region sequence-specific DNA binding"/>
    <property type="evidence" value="ECO:0007669"/>
    <property type="project" value="TreeGrafter"/>
</dbReference>
<reference evidence="7" key="1">
    <citation type="submission" date="2025-08" db="UniProtKB">
        <authorList>
            <consortium name="Ensembl"/>
        </authorList>
    </citation>
    <scope>IDENTIFICATION</scope>
</reference>
<keyword evidence="8" id="KW-1185">Reference proteome</keyword>
<accession>A0A3Q1FWX5</accession>
<evidence type="ECO:0000256" key="2">
    <source>
        <dbReference type="ARBA" id="ARBA00022737"/>
    </source>
</evidence>
<evidence type="ECO:0000313" key="8">
    <source>
        <dbReference type="Proteomes" id="UP000257200"/>
    </source>
</evidence>
<dbReference type="PANTHER" id="PTHR23235:SF178">
    <property type="entry name" value="C2H2-TYPE DOMAIN-CONTAINING PROTEIN-RELATED"/>
    <property type="match status" value="1"/>
</dbReference>
<dbReference type="InParanoid" id="A0A3Q1FWX5"/>
<dbReference type="SUPFAM" id="SSF57667">
    <property type="entry name" value="beta-beta-alpha zinc fingers"/>
    <property type="match status" value="1"/>
</dbReference>
<protein>
    <recommendedName>
        <fullName evidence="6">C2H2-type domain-containing protein</fullName>
    </recommendedName>
</protein>
<dbReference type="InterPro" id="IPR013087">
    <property type="entry name" value="Znf_C2H2_type"/>
</dbReference>
<dbReference type="GO" id="GO:0008270">
    <property type="term" value="F:zinc ion binding"/>
    <property type="evidence" value="ECO:0007669"/>
    <property type="project" value="UniProtKB-KW"/>
</dbReference>
<evidence type="ECO:0000259" key="6">
    <source>
        <dbReference type="PROSITE" id="PS50157"/>
    </source>
</evidence>
<keyword evidence="2" id="KW-0677">Repeat</keyword>
<dbReference type="Pfam" id="PF13465">
    <property type="entry name" value="zf-H2C2_2"/>
    <property type="match status" value="1"/>
</dbReference>
<evidence type="ECO:0000256" key="5">
    <source>
        <dbReference type="PROSITE-ProRule" id="PRU00042"/>
    </source>
</evidence>
<dbReference type="PROSITE" id="PS00028">
    <property type="entry name" value="ZINC_FINGER_C2H2_1"/>
    <property type="match status" value="1"/>
</dbReference>
<dbReference type="STRING" id="80966.ENSAPOP00000021818"/>
<name>A0A3Q1FWX5_9TELE</name>
<dbReference type="PANTHER" id="PTHR23235">
    <property type="entry name" value="KRUEPPEL-LIKE TRANSCRIPTION FACTOR"/>
    <property type="match status" value="1"/>
</dbReference>
<dbReference type="InterPro" id="IPR036236">
    <property type="entry name" value="Znf_C2H2_sf"/>
</dbReference>
<dbReference type="Gene3D" id="3.30.160.60">
    <property type="entry name" value="Classic Zinc Finger"/>
    <property type="match status" value="2"/>
</dbReference>
<proteinExistence type="predicted"/>
<dbReference type="FunFam" id="3.30.160.60:FF:002343">
    <property type="entry name" value="Zinc finger protein 33A"/>
    <property type="match status" value="1"/>
</dbReference>
<dbReference type="SMART" id="SM00355">
    <property type="entry name" value="ZnF_C2H2"/>
    <property type="match status" value="1"/>
</dbReference>
<dbReference type="GO" id="GO:0000981">
    <property type="term" value="F:DNA-binding transcription factor activity, RNA polymerase II-specific"/>
    <property type="evidence" value="ECO:0007669"/>
    <property type="project" value="TreeGrafter"/>
</dbReference>
<reference evidence="7" key="2">
    <citation type="submission" date="2025-09" db="UniProtKB">
        <authorList>
            <consortium name="Ensembl"/>
        </authorList>
    </citation>
    <scope>IDENTIFICATION</scope>
</reference>
<dbReference type="Proteomes" id="UP000257200">
    <property type="component" value="Unplaced"/>
</dbReference>
<evidence type="ECO:0000256" key="1">
    <source>
        <dbReference type="ARBA" id="ARBA00022723"/>
    </source>
</evidence>
<dbReference type="GeneTree" id="ENSGT01150000288585"/>
<evidence type="ECO:0000313" key="7">
    <source>
        <dbReference type="Ensembl" id="ENSAPOP00000021818.1"/>
    </source>
</evidence>
<dbReference type="AlphaFoldDB" id="A0A3Q1FWX5"/>
<keyword evidence="4" id="KW-0862">Zinc</keyword>
<feature type="domain" description="C2H2-type" evidence="6">
    <location>
        <begin position="38"/>
        <end position="65"/>
    </location>
</feature>
<organism evidence="7 8">
    <name type="scientific">Acanthochromis polyacanthus</name>
    <name type="common">spiny chromis</name>
    <dbReference type="NCBI Taxonomy" id="80966"/>
    <lineage>
        <taxon>Eukaryota</taxon>
        <taxon>Metazoa</taxon>
        <taxon>Chordata</taxon>
        <taxon>Craniata</taxon>
        <taxon>Vertebrata</taxon>
        <taxon>Euteleostomi</taxon>
        <taxon>Actinopterygii</taxon>
        <taxon>Neopterygii</taxon>
        <taxon>Teleostei</taxon>
        <taxon>Neoteleostei</taxon>
        <taxon>Acanthomorphata</taxon>
        <taxon>Ovalentaria</taxon>
        <taxon>Pomacentridae</taxon>
        <taxon>Acanthochromis</taxon>
    </lineage>
</organism>
<evidence type="ECO:0000256" key="3">
    <source>
        <dbReference type="ARBA" id="ARBA00022771"/>
    </source>
</evidence>
<dbReference type="Ensembl" id="ENSAPOT00000015325.1">
    <property type="protein sequence ID" value="ENSAPOP00000021818.1"/>
    <property type="gene ID" value="ENSAPOG00000002613.1"/>
</dbReference>
<sequence length="65" mass="7602">MFVKTPLRTGTNSRNITKSTKVSELKVHMRTHTGEKPFSCKRCDKRFSERDNLIVHMRTHTGEKL</sequence>
<dbReference type="PROSITE" id="PS50157">
    <property type="entry name" value="ZINC_FINGER_C2H2_2"/>
    <property type="match status" value="1"/>
</dbReference>
<keyword evidence="1" id="KW-0479">Metal-binding</keyword>
<keyword evidence="3 5" id="KW-0863">Zinc-finger</keyword>
<evidence type="ECO:0000256" key="4">
    <source>
        <dbReference type="ARBA" id="ARBA00022833"/>
    </source>
</evidence>